<feature type="compositionally biased region" description="Polar residues" evidence="1">
    <location>
        <begin position="217"/>
        <end position="232"/>
    </location>
</feature>
<proteinExistence type="predicted"/>
<feature type="region of interest" description="Disordered" evidence="1">
    <location>
        <begin position="213"/>
        <end position="232"/>
    </location>
</feature>
<dbReference type="Proteomes" id="UP000305778">
    <property type="component" value="Unassembled WGS sequence"/>
</dbReference>
<name>A0A4U0SMG0_9ACTN</name>
<dbReference type="OrthoDB" id="2065409at2"/>
<evidence type="ECO:0000313" key="2">
    <source>
        <dbReference type="EMBL" id="TKA10942.1"/>
    </source>
</evidence>
<dbReference type="RefSeq" id="WP_136724390.1">
    <property type="nucleotide sequence ID" value="NZ_SUMC01000011.1"/>
</dbReference>
<dbReference type="AlphaFoldDB" id="A0A4U0SMG0"/>
<feature type="region of interest" description="Disordered" evidence="1">
    <location>
        <begin position="1"/>
        <end position="28"/>
    </location>
</feature>
<evidence type="ECO:0000313" key="3">
    <source>
        <dbReference type="Proteomes" id="UP000305778"/>
    </source>
</evidence>
<keyword evidence="3" id="KW-1185">Reference proteome</keyword>
<gene>
    <name evidence="2" type="ORF">FCI23_15120</name>
</gene>
<evidence type="ECO:0000256" key="1">
    <source>
        <dbReference type="SAM" id="MobiDB-lite"/>
    </source>
</evidence>
<feature type="region of interest" description="Disordered" evidence="1">
    <location>
        <begin position="139"/>
        <end position="159"/>
    </location>
</feature>
<dbReference type="EMBL" id="SUMC01000011">
    <property type="protein sequence ID" value="TKA10942.1"/>
    <property type="molecule type" value="Genomic_DNA"/>
</dbReference>
<sequence>MTAGTDDGDRPRLLPARPRPRSGETTDSYIRRLARANHLKPSYLRGYLVGPPDYGCGKRPRADRLAAATGRQQDALERALIDLVRRKREEPARPKRHVTTSADKPALFAAIREDVAAGELSVQRLAKLHHVSQHIVRQALASPTPPPRKQRPAIEGPAKGRVGPAIDAILDEHAATHAGQLPPVRLVWERLLDEHDATVAYATVHRYMSSHPLKNPDTLTSHPGRTSGNSLAESRQTFQPGVFKHHRALLTAVRREPARHGIDGTFATATAFILGLDAGTSWHMLTGFQEWLVVRLGRGHDMTWAALVRHLAPGGWIHPLTPRAETDAVITLYRLLSEFFHARERPDGLARIFRDYQAWLTTQAWYQFETTEPNQIN</sequence>
<protein>
    <submittedName>
        <fullName evidence="2">Uncharacterized protein</fullName>
    </submittedName>
</protein>
<organism evidence="2 3">
    <name type="scientific">Actinacidiphila oryziradicis</name>
    <dbReference type="NCBI Taxonomy" id="2571141"/>
    <lineage>
        <taxon>Bacteria</taxon>
        <taxon>Bacillati</taxon>
        <taxon>Actinomycetota</taxon>
        <taxon>Actinomycetes</taxon>
        <taxon>Kitasatosporales</taxon>
        <taxon>Streptomycetaceae</taxon>
        <taxon>Actinacidiphila</taxon>
    </lineage>
</organism>
<accession>A0A4U0SMG0</accession>
<comment type="caution">
    <text evidence="2">The sequence shown here is derived from an EMBL/GenBank/DDBJ whole genome shotgun (WGS) entry which is preliminary data.</text>
</comment>
<reference evidence="2 3" key="1">
    <citation type="submission" date="2019-04" db="EMBL/GenBank/DDBJ databases">
        <title>Streptomyces oryziradicis sp. nov., a novel actinomycete isolated from rhizosphere soil of rice (Oryza sativa L.).</title>
        <authorList>
            <person name="Li C."/>
        </authorList>
    </citation>
    <scope>NUCLEOTIDE SEQUENCE [LARGE SCALE GENOMIC DNA]</scope>
    <source>
        <strain evidence="2 3">NEAU-C40</strain>
    </source>
</reference>